<sequence>MHTSIVDMSTSTQDEFVTPPGLTPELMQWVRTQSASGVPLPSLLQSMRKAGWSEHLARRALALPEEGELPLPFAAARPEAEVAVQVHESGTPEPDLLTDPCCVHAGDRDVHVLMSVRHPRVVVFGNLLSNEECDAIIAAARPRMQRSLTVDNQSGGEAVNDDRTSNGMFFQRGENELISRVEQRIARLLNWPLENGEGMQVLHYRPGAEYKPHYDYFAPNEPGTPTILKRGGQRVGTLVVYLNEPARGGATTFPDVGLQVVPRRGNAVFFSYNRPDPATKTLHGGAPVLEGEKWIATKWLREREFK</sequence>
<dbReference type="InterPro" id="IPR044862">
    <property type="entry name" value="Pro_4_hyd_alph_FE2OG_OXY"/>
</dbReference>
<dbReference type="Proteomes" id="UP000029553">
    <property type="component" value="Unassembled WGS sequence"/>
</dbReference>
<keyword evidence="5" id="KW-0560">Oxidoreductase</keyword>
<dbReference type="EMBL" id="AWOR01000001">
    <property type="protein sequence ID" value="KGH32163.1"/>
    <property type="molecule type" value="Genomic_DNA"/>
</dbReference>
<dbReference type="PANTHER" id="PTHR10869">
    <property type="entry name" value="PROLYL 4-HYDROXYLASE ALPHA SUBUNIT"/>
    <property type="match status" value="1"/>
</dbReference>
<feature type="domain" description="Fe2OG dioxygenase" evidence="8">
    <location>
        <begin position="195"/>
        <end position="302"/>
    </location>
</feature>
<comment type="cofactor">
    <cofactor evidence="1">
        <name>L-ascorbate</name>
        <dbReference type="ChEBI" id="CHEBI:38290"/>
    </cofactor>
</comment>
<evidence type="ECO:0000259" key="8">
    <source>
        <dbReference type="PROSITE" id="PS51471"/>
    </source>
</evidence>
<dbReference type="GO" id="GO:0004656">
    <property type="term" value="F:procollagen-proline 4-dioxygenase activity"/>
    <property type="evidence" value="ECO:0007669"/>
    <property type="project" value="TreeGrafter"/>
</dbReference>
<dbReference type="InterPro" id="IPR006620">
    <property type="entry name" value="Pro_4_hyd_alph"/>
</dbReference>
<dbReference type="SMART" id="SM00702">
    <property type="entry name" value="P4Hc"/>
    <property type="match status" value="1"/>
</dbReference>
<evidence type="ECO:0000313" key="9">
    <source>
        <dbReference type="EMBL" id="KGH32163.1"/>
    </source>
</evidence>
<dbReference type="AlphaFoldDB" id="A0A096FQY4"/>
<dbReference type="Pfam" id="PF13640">
    <property type="entry name" value="2OG-FeII_Oxy_3"/>
    <property type="match status" value="1"/>
</dbReference>
<evidence type="ECO:0000256" key="3">
    <source>
        <dbReference type="ARBA" id="ARBA00022896"/>
    </source>
</evidence>
<reference evidence="9 10" key="1">
    <citation type="submission" date="2013-09" db="EMBL/GenBank/DDBJ databases">
        <title>High correlation between genotypes and phenotypes of environmental bacteria Comamonas testosteroni strains.</title>
        <authorList>
            <person name="Liu L."/>
            <person name="Zhu W."/>
            <person name="Xia X."/>
            <person name="Xu B."/>
            <person name="Luo M."/>
            <person name="Wang G."/>
        </authorList>
    </citation>
    <scope>NUCLEOTIDE SEQUENCE [LARGE SCALE GENOMIC DNA]</scope>
    <source>
        <strain evidence="9 10">JL40</strain>
    </source>
</reference>
<dbReference type="PROSITE" id="PS51471">
    <property type="entry name" value="FE2OG_OXY"/>
    <property type="match status" value="1"/>
</dbReference>
<feature type="compositionally biased region" description="Polar residues" evidence="7">
    <location>
        <begin position="1"/>
        <end position="15"/>
    </location>
</feature>
<comment type="caution">
    <text evidence="9">The sequence shown here is derived from an EMBL/GenBank/DDBJ whole genome shotgun (WGS) entry which is preliminary data.</text>
</comment>
<accession>A0A096FQY4</accession>
<organism evidence="9 10">
    <name type="scientific">Comamonas testosteroni</name>
    <name type="common">Pseudomonas testosteroni</name>
    <dbReference type="NCBI Taxonomy" id="285"/>
    <lineage>
        <taxon>Bacteria</taxon>
        <taxon>Pseudomonadati</taxon>
        <taxon>Pseudomonadota</taxon>
        <taxon>Betaproteobacteria</taxon>
        <taxon>Burkholderiales</taxon>
        <taxon>Comamonadaceae</taxon>
        <taxon>Comamonas</taxon>
    </lineage>
</organism>
<dbReference type="GO" id="GO:0005506">
    <property type="term" value="F:iron ion binding"/>
    <property type="evidence" value="ECO:0007669"/>
    <property type="project" value="InterPro"/>
</dbReference>
<keyword evidence="2" id="KW-0479">Metal-binding</keyword>
<keyword evidence="6" id="KW-0408">Iron</keyword>
<proteinExistence type="predicted"/>
<keyword evidence="3" id="KW-0847">Vitamin C</keyword>
<dbReference type="PANTHER" id="PTHR10869:SF246">
    <property type="entry name" value="TRANSMEMBRANE PROLYL 4-HYDROXYLASE"/>
    <property type="match status" value="1"/>
</dbReference>
<protein>
    <submittedName>
        <fullName evidence="9">Procollagen-proline dioxygenase</fullName>
    </submittedName>
</protein>
<evidence type="ECO:0000256" key="6">
    <source>
        <dbReference type="ARBA" id="ARBA00023004"/>
    </source>
</evidence>
<feature type="region of interest" description="Disordered" evidence="7">
    <location>
        <begin position="1"/>
        <end position="20"/>
    </location>
</feature>
<evidence type="ECO:0000256" key="7">
    <source>
        <dbReference type="SAM" id="MobiDB-lite"/>
    </source>
</evidence>
<evidence type="ECO:0000256" key="5">
    <source>
        <dbReference type="ARBA" id="ARBA00023002"/>
    </source>
</evidence>
<evidence type="ECO:0000313" key="10">
    <source>
        <dbReference type="Proteomes" id="UP000029553"/>
    </source>
</evidence>
<dbReference type="InterPro" id="IPR045054">
    <property type="entry name" value="P4HA-like"/>
</dbReference>
<gene>
    <name evidence="9" type="ORF">P353_02615</name>
</gene>
<evidence type="ECO:0000256" key="1">
    <source>
        <dbReference type="ARBA" id="ARBA00001961"/>
    </source>
</evidence>
<name>A0A096FQY4_COMTE</name>
<dbReference type="InterPro" id="IPR005123">
    <property type="entry name" value="Oxoglu/Fe-dep_dioxygenase_dom"/>
</dbReference>
<dbReference type="GO" id="GO:0031418">
    <property type="term" value="F:L-ascorbic acid binding"/>
    <property type="evidence" value="ECO:0007669"/>
    <property type="project" value="UniProtKB-KW"/>
</dbReference>
<evidence type="ECO:0000256" key="2">
    <source>
        <dbReference type="ARBA" id="ARBA00022723"/>
    </source>
</evidence>
<evidence type="ECO:0000256" key="4">
    <source>
        <dbReference type="ARBA" id="ARBA00022964"/>
    </source>
</evidence>
<dbReference type="Gene3D" id="2.60.120.620">
    <property type="entry name" value="q2cbj1_9rhob like domain"/>
    <property type="match status" value="1"/>
</dbReference>
<keyword evidence="4 9" id="KW-0223">Dioxygenase</keyword>